<evidence type="ECO:0000256" key="3">
    <source>
        <dbReference type="SAM" id="MobiDB-lite"/>
    </source>
</evidence>
<organism evidence="5 6">
    <name type="scientific">Triparma verrucosa</name>
    <dbReference type="NCBI Taxonomy" id="1606542"/>
    <lineage>
        <taxon>Eukaryota</taxon>
        <taxon>Sar</taxon>
        <taxon>Stramenopiles</taxon>
        <taxon>Ochrophyta</taxon>
        <taxon>Bolidophyceae</taxon>
        <taxon>Parmales</taxon>
        <taxon>Triparmaceae</taxon>
        <taxon>Triparma</taxon>
    </lineage>
</organism>
<evidence type="ECO:0000313" key="6">
    <source>
        <dbReference type="Proteomes" id="UP001165160"/>
    </source>
</evidence>
<proteinExistence type="predicted"/>
<dbReference type="Gene3D" id="2.60.120.650">
    <property type="entry name" value="Cupin"/>
    <property type="match status" value="1"/>
</dbReference>
<keyword evidence="1" id="KW-0677">Repeat</keyword>
<dbReference type="InterPro" id="IPR041667">
    <property type="entry name" value="Cupin_8"/>
</dbReference>
<feature type="compositionally biased region" description="Low complexity" evidence="3">
    <location>
        <begin position="717"/>
        <end position="751"/>
    </location>
</feature>
<dbReference type="AlphaFoldDB" id="A0A9W7FNL8"/>
<dbReference type="SMART" id="SM00558">
    <property type="entry name" value="JmjC"/>
    <property type="match status" value="1"/>
</dbReference>
<evidence type="ECO:0000259" key="4">
    <source>
        <dbReference type="PROSITE" id="PS51184"/>
    </source>
</evidence>
<feature type="region of interest" description="Disordered" evidence="3">
    <location>
        <begin position="291"/>
        <end position="340"/>
    </location>
</feature>
<dbReference type="Gene3D" id="3.30.1370.10">
    <property type="entry name" value="K Homology domain, type 1"/>
    <property type="match status" value="1"/>
</dbReference>
<dbReference type="InterPro" id="IPR003347">
    <property type="entry name" value="JmjC_dom"/>
</dbReference>
<feature type="compositionally biased region" description="Polar residues" evidence="3">
    <location>
        <begin position="12"/>
        <end position="21"/>
    </location>
</feature>
<name>A0A9W7FNL8_9STRA</name>
<dbReference type="Proteomes" id="UP001165160">
    <property type="component" value="Unassembled WGS sequence"/>
</dbReference>
<dbReference type="SUPFAM" id="SSF54791">
    <property type="entry name" value="Eukaryotic type KH-domain (KH-domain type I)"/>
    <property type="match status" value="3"/>
</dbReference>
<dbReference type="PROSITE" id="PS51184">
    <property type="entry name" value="JMJC"/>
    <property type="match status" value="1"/>
</dbReference>
<sequence length="930" mass="101657">MTSNGDEAGIDAQSNSDSVTRITELRPMPMAYPAFYNTYASKRQPVLITAHGKSSDERIRYQMFSVKISSVEKVNNEGGSKEKVDVDTIMPFWWRDLDTLKGYAKLEGVKGLQAEEVESLSKVTYEVCEGDGNFGYADRSKDVTASFSDFCENLTTNHYLSPQKPSPENLTLLRKHAGGKLASQYAAPPFSLLAINQRKSHENKAHSKRLYFVPETIRYLHGLRLHAGNLWLGKTIDDNVGNSSGLHYDYHDNMLLCLKGYKRVRVIKPEFASKCYMVEADEGDFNFVEEEEVKEEGGKGDDGDDDSEASVTIGKGFDYDSDTPDSDAAPKPSLKLPHFSRVDPNLSQKELSESFPDFVDVPQEIIDVGPGQMLYLPAGYLHEVRSYGFKPSDWKGGDEKLEDKEGGTVVEETKDDGVHMAANWWYDPPEKNATSQNPYNEDVNSLFTIKILIPTYVVGAVIGKGGTNIDEIKRTSGCNILEMSKIDRNNEFVGFFPNTTSRVCAIKGTLAQIKIAVQMIFEKLGNEKSYNTDKKTNRSMVPQNIKFQMAIMSMWAGPIIGEKGCLVNEVKKATTTHISIQKPSEVNLELTNGEVLLEVVADTRNNKSQRHSDKVKQIAKATAMVLEIIDDHLRDEKYKVSGPVYDKAAGWAQRGMLGGVGGGYGVGGGGRKRKSDGHDDRRSPPPNARYGNPYQNGNNGGPYGGGGGVGPYGPNGGQQQYNPYMQQGMPQGTPQGMPQGMPPQHGYGMPPQQNPYGGMNQMPQGGWGAPPPPPQQQQWGGMPPPPPQQQQQQPPQQQQWGQQQGYGQPPPPPPPGGVPAAFPSQQMQHIGPPGPGAASGPISDEQVTVPDAHIGSVIGKGGSKISELQNVNGVKIQISPKEEMSGDGNRIITISGTQAGREGAKAAMIQMVSQSMSHASARQQQQQPYY</sequence>
<dbReference type="PROSITE" id="PS50084">
    <property type="entry name" value="KH_TYPE_1"/>
    <property type="match status" value="2"/>
</dbReference>
<dbReference type="SUPFAM" id="SSF51197">
    <property type="entry name" value="Clavaminate synthase-like"/>
    <property type="match status" value="1"/>
</dbReference>
<keyword evidence="2" id="KW-0694">RNA-binding</keyword>
<evidence type="ECO:0000256" key="2">
    <source>
        <dbReference type="PROSITE-ProRule" id="PRU00117"/>
    </source>
</evidence>
<dbReference type="Pfam" id="PF00013">
    <property type="entry name" value="KH_1"/>
    <property type="match status" value="2"/>
</dbReference>
<feature type="region of interest" description="Disordered" evidence="3">
    <location>
        <begin position="663"/>
        <end position="864"/>
    </location>
</feature>
<feature type="compositionally biased region" description="Low complexity" evidence="3">
    <location>
        <begin position="789"/>
        <end position="807"/>
    </location>
</feature>
<dbReference type="GO" id="GO:0003723">
    <property type="term" value="F:RNA binding"/>
    <property type="evidence" value="ECO:0007669"/>
    <property type="project" value="UniProtKB-UniRule"/>
</dbReference>
<keyword evidence="6" id="KW-1185">Reference proteome</keyword>
<dbReference type="EMBL" id="BRXX01000520">
    <property type="protein sequence ID" value="GMI15477.1"/>
    <property type="molecule type" value="Genomic_DNA"/>
</dbReference>
<feature type="compositionally biased region" description="Gly residues" evidence="3">
    <location>
        <begin position="698"/>
        <end position="716"/>
    </location>
</feature>
<evidence type="ECO:0000313" key="5">
    <source>
        <dbReference type="EMBL" id="GMI15477.1"/>
    </source>
</evidence>
<evidence type="ECO:0000256" key="1">
    <source>
        <dbReference type="ARBA" id="ARBA00022737"/>
    </source>
</evidence>
<dbReference type="Gene3D" id="3.30.310.210">
    <property type="match status" value="1"/>
</dbReference>
<dbReference type="PANTHER" id="PTHR10288">
    <property type="entry name" value="KH DOMAIN CONTAINING RNA BINDING PROTEIN"/>
    <property type="match status" value="1"/>
</dbReference>
<dbReference type="SMART" id="SM00322">
    <property type="entry name" value="KH"/>
    <property type="match status" value="3"/>
</dbReference>
<feature type="region of interest" description="Disordered" evidence="3">
    <location>
        <begin position="1"/>
        <end position="21"/>
    </location>
</feature>
<dbReference type="InterPro" id="IPR036612">
    <property type="entry name" value="KH_dom_type_1_sf"/>
</dbReference>
<comment type="caution">
    <text evidence="5">The sequence shown here is derived from an EMBL/GenBank/DDBJ whole genome shotgun (WGS) entry which is preliminary data.</text>
</comment>
<reference evidence="6" key="1">
    <citation type="journal article" date="2023" name="Commun. Biol.">
        <title>Genome analysis of Parmales, the sister group of diatoms, reveals the evolutionary specialization of diatoms from phago-mixotrophs to photoautotrophs.</title>
        <authorList>
            <person name="Ban H."/>
            <person name="Sato S."/>
            <person name="Yoshikawa S."/>
            <person name="Yamada K."/>
            <person name="Nakamura Y."/>
            <person name="Ichinomiya M."/>
            <person name="Sato N."/>
            <person name="Blanc-Mathieu R."/>
            <person name="Endo H."/>
            <person name="Kuwata A."/>
            <person name="Ogata H."/>
        </authorList>
    </citation>
    <scope>NUCLEOTIDE SEQUENCE [LARGE SCALE GENOMIC DNA]</scope>
    <source>
        <strain evidence="6">NIES 3699</strain>
    </source>
</reference>
<dbReference type="Pfam" id="PF13621">
    <property type="entry name" value="Cupin_8"/>
    <property type="match status" value="1"/>
</dbReference>
<feature type="compositionally biased region" description="Pro residues" evidence="3">
    <location>
        <begin position="808"/>
        <end position="817"/>
    </location>
</feature>
<feature type="domain" description="JmjC" evidence="4">
    <location>
        <begin position="202"/>
        <end position="443"/>
    </location>
</feature>
<dbReference type="InterPro" id="IPR004087">
    <property type="entry name" value="KH_dom"/>
</dbReference>
<accession>A0A9W7FNL8</accession>
<protein>
    <recommendedName>
        <fullName evidence="4">JmjC domain-containing protein</fullName>
    </recommendedName>
</protein>
<dbReference type="InterPro" id="IPR004088">
    <property type="entry name" value="KH_dom_type_1"/>
</dbReference>
<gene>
    <name evidence="5" type="ORF">TrVE_jg3553</name>
</gene>